<keyword evidence="7 8" id="KW-0472">Membrane</keyword>
<keyword evidence="9" id="KW-0732">Signal</keyword>
<comment type="subcellular location">
    <subcellularLocation>
        <location evidence="1">Cell membrane</location>
        <topology evidence="1">Multi-pass membrane protein</topology>
    </subcellularLocation>
</comment>
<evidence type="ECO:0000256" key="5">
    <source>
        <dbReference type="ARBA" id="ARBA00022692"/>
    </source>
</evidence>
<evidence type="ECO:0000256" key="3">
    <source>
        <dbReference type="ARBA" id="ARBA00022676"/>
    </source>
</evidence>
<evidence type="ECO:0000256" key="9">
    <source>
        <dbReference type="SAM" id="SignalP"/>
    </source>
</evidence>
<keyword evidence="3" id="KW-0328">Glycosyltransferase</keyword>
<dbReference type="OrthoDB" id="136232at2"/>
<evidence type="ECO:0000259" key="10">
    <source>
        <dbReference type="Pfam" id="PF13231"/>
    </source>
</evidence>
<gene>
    <name evidence="11" type="ORF">N825_27255</name>
</gene>
<feature type="domain" description="Glycosyltransferase RgtA/B/C/D-like" evidence="10">
    <location>
        <begin position="63"/>
        <end position="224"/>
    </location>
</feature>
<feature type="transmembrane region" description="Helical" evidence="8">
    <location>
        <begin position="86"/>
        <end position="105"/>
    </location>
</feature>
<comment type="caution">
    <text evidence="11">The sequence shown here is derived from an EMBL/GenBank/DDBJ whole genome shotgun (WGS) entry which is preliminary data.</text>
</comment>
<evidence type="ECO:0000256" key="7">
    <source>
        <dbReference type="ARBA" id="ARBA00023136"/>
    </source>
</evidence>
<feature type="signal peptide" evidence="9">
    <location>
        <begin position="1"/>
        <end position="30"/>
    </location>
</feature>
<dbReference type="STRING" id="1385369.N825_27255"/>
<protein>
    <recommendedName>
        <fullName evidence="10">Glycosyltransferase RgtA/B/C/D-like domain-containing protein</fullName>
    </recommendedName>
</protein>
<evidence type="ECO:0000256" key="6">
    <source>
        <dbReference type="ARBA" id="ARBA00022989"/>
    </source>
</evidence>
<name>W9H9P5_9PROT</name>
<proteinExistence type="predicted"/>
<dbReference type="RefSeq" id="WP_037448894.1">
    <property type="nucleotide sequence ID" value="NZ_AVFL01000004.1"/>
</dbReference>
<dbReference type="EMBL" id="AVFL01000004">
    <property type="protein sequence ID" value="EWY41476.1"/>
    <property type="molecule type" value="Genomic_DNA"/>
</dbReference>
<evidence type="ECO:0000256" key="8">
    <source>
        <dbReference type="SAM" id="Phobius"/>
    </source>
</evidence>
<sequence length="434" mass="47015">MPALKNLTFPLLASALFLATRLGWTLAVDAAPMSDQLWYFQRAVGLLNGEGYAIGGSPTAFWPVGYPAFLAGLFAVFGAHVEVAKLANLVVSAVAFVFLFRIARRATGSEIAAKVAVVLAVLSPTLIFYTELLYSELLFMALLLAGLDALLSSLDTPNASLRSWHRPALAGLCFGLAALVKTQALLLPAAVLGAAWVLRRVGLRRAIVVGFALHAACLLVMAPWTIRNTLVLGEPVLVSTNGGFNLYMGNNPWNRWGNYMWPAPAEFTAATEGMNILEAIPDEVGLNHRLNDAALAYIRDNPEQALLRVPRKLDQFFRFDTLPLAQAEIGAKRNGQDIHALVAAVTPVAEVWHWAMIVPAFLFPFLFPLIARPRDTALAAFVPIGYFAAITGVFFGEPRFNLPLLPLYTLLAVSLVTGLTRAAPWPFARAGRNA</sequence>
<dbReference type="PANTHER" id="PTHR33908:SF11">
    <property type="entry name" value="MEMBRANE PROTEIN"/>
    <property type="match status" value="1"/>
</dbReference>
<dbReference type="Proteomes" id="UP000019486">
    <property type="component" value="Unassembled WGS sequence"/>
</dbReference>
<dbReference type="AlphaFoldDB" id="W9H9P5"/>
<reference evidence="11 12" key="1">
    <citation type="submission" date="2013-08" db="EMBL/GenBank/DDBJ databases">
        <title>The genome sequence of Skermanella stibiiresistens.</title>
        <authorList>
            <person name="Zhu W."/>
            <person name="Wang G."/>
        </authorList>
    </citation>
    <scope>NUCLEOTIDE SEQUENCE [LARGE SCALE GENOMIC DNA]</scope>
    <source>
        <strain evidence="11 12">SB22</strain>
    </source>
</reference>
<keyword evidence="5 8" id="KW-0812">Transmembrane</keyword>
<dbReference type="GO" id="GO:0005886">
    <property type="term" value="C:plasma membrane"/>
    <property type="evidence" value="ECO:0007669"/>
    <property type="project" value="UniProtKB-SubCell"/>
</dbReference>
<keyword evidence="6 8" id="KW-1133">Transmembrane helix</keyword>
<feature type="transmembrane region" description="Helical" evidence="8">
    <location>
        <begin position="351"/>
        <end position="370"/>
    </location>
</feature>
<organism evidence="11 12">
    <name type="scientific">Skermanella stibiiresistens SB22</name>
    <dbReference type="NCBI Taxonomy" id="1385369"/>
    <lineage>
        <taxon>Bacteria</taxon>
        <taxon>Pseudomonadati</taxon>
        <taxon>Pseudomonadota</taxon>
        <taxon>Alphaproteobacteria</taxon>
        <taxon>Rhodospirillales</taxon>
        <taxon>Azospirillaceae</taxon>
        <taxon>Skermanella</taxon>
    </lineage>
</organism>
<feature type="transmembrane region" description="Helical" evidence="8">
    <location>
        <begin position="407"/>
        <end position="428"/>
    </location>
</feature>
<dbReference type="GO" id="GO:0009103">
    <property type="term" value="P:lipopolysaccharide biosynthetic process"/>
    <property type="evidence" value="ECO:0007669"/>
    <property type="project" value="UniProtKB-ARBA"/>
</dbReference>
<dbReference type="Pfam" id="PF13231">
    <property type="entry name" value="PMT_2"/>
    <property type="match status" value="1"/>
</dbReference>
<feature type="chain" id="PRO_5004923545" description="Glycosyltransferase RgtA/B/C/D-like domain-containing protein" evidence="9">
    <location>
        <begin position="31"/>
        <end position="434"/>
    </location>
</feature>
<evidence type="ECO:0000313" key="12">
    <source>
        <dbReference type="Proteomes" id="UP000019486"/>
    </source>
</evidence>
<dbReference type="GO" id="GO:0016763">
    <property type="term" value="F:pentosyltransferase activity"/>
    <property type="evidence" value="ECO:0007669"/>
    <property type="project" value="TreeGrafter"/>
</dbReference>
<feature type="transmembrane region" description="Helical" evidence="8">
    <location>
        <begin position="205"/>
        <end position="226"/>
    </location>
</feature>
<dbReference type="InterPro" id="IPR050297">
    <property type="entry name" value="LipidA_mod_glycosyltrf_83"/>
</dbReference>
<keyword evidence="12" id="KW-1185">Reference proteome</keyword>
<evidence type="ECO:0000256" key="1">
    <source>
        <dbReference type="ARBA" id="ARBA00004651"/>
    </source>
</evidence>
<evidence type="ECO:0000313" key="11">
    <source>
        <dbReference type="EMBL" id="EWY41476.1"/>
    </source>
</evidence>
<feature type="transmembrane region" description="Helical" evidence="8">
    <location>
        <begin position="174"/>
        <end position="198"/>
    </location>
</feature>
<dbReference type="InterPro" id="IPR038731">
    <property type="entry name" value="RgtA/B/C-like"/>
</dbReference>
<keyword evidence="4" id="KW-0808">Transferase</keyword>
<feature type="transmembrane region" description="Helical" evidence="8">
    <location>
        <begin position="377"/>
        <end position="395"/>
    </location>
</feature>
<evidence type="ECO:0000256" key="4">
    <source>
        <dbReference type="ARBA" id="ARBA00022679"/>
    </source>
</evidence>
<keyword evidence="2" id="KW-1003">Cell membrane</keyword>
<evidence type="ECO:0000256" key="2">
    <source>
        <dbReference type="ARBA" id="ARBA00022475"/>
    </source>
</evidence>
<dbReference type="PANTHER" id="PTHR33908">
    <property type="entry name" value="MANNOSYLTRANSFERASE YKCB-RELATED"/>
    <property type="match status" value="1"/>
</dbReference>
<accession>W9H9P5</accession>
<feature type="transmembrane region" description="Helical" evidence="8">
    <location>
        <begin position="111"/>
        <end position="130"/>
    </location>
</feature>